<dbReference type="InterPro" id="IPR027031">
    <property type="entry name" value="Gly-tRNA_synthase/POLG2"/>
</dbReference>
<dbReference type="EMBL" id="JAPWTK010000195">
    <property type="protein sequence ID" value="KAJ8946170.1"/>
    <property type="molecule type" value="Genomic_DNA"/>
</dbReference>
<sequence>MAKAKKNVVEETSPGRYTLTDIKSEEDGTQHCEILADYPWGSQLVETVYLNNTSKNYTKQQLQFKEGKTIIHAHSITSRIHLSTMFLNSICDAFDEPLFQGKPRELLRFHRKLAPYKISFAIAGPNAATVGEINDLAVYLCRQLRTNHVSTLLLPSSSKYSLEAQYKQYDQLGIPYSVVLNENTLKNGIIQLRSRDTTLKEQVHVSDLVEYVQQLYKNY</sequence>
<dbReference type="Gene3D" id="3.30.930.10">
    <property type="entry name" value="Bira Bifunctional Protein, Domain 2"/>
    <property type="match status" value="1"/>
</dbReference>
<organism evidence="2 3">
    <name type="scientific">Aromia moschata</name>
    <dbReference type="NCBI Taxonomy" id="1265417"/>
    <lineage>
        <taxon>Eukaryota</taxon>
        <taxon>Metazoa</taxon>
        <taxon>Ecdysozoa</taxon>
        <taxon>Arthropoda</taxon>
        <taxon>Hexapoda</taxon>
        <taxon>Insecta</taxon>
        <taxon>Pterygota</taxon>
        <taxon>Neoptera</taxon>
        <taxon>Endopterygota</taxon>
        <taxon>Coleoptera</taxon>
        <taxon>Polyphaga</taxon>
        <taxon>Cucujiformia</taxon>
        <taxon>Chrysomeloidea</taxon>
        <taxon>Cerambycidae</taxon>
        <taxon>Cerambycinae</taxon>
        <taxon>Callichromatini</taxon>
        <taxon>Aromia</taxon>
    </lineage>
</organism>
<dbReference type="AlphaFoldDB" id="A0AAV8Y474"/>
<dbReference type="InterPro" id="IPR004154">
    <property type="entry name" value="Anticodon-bd"/>
</dbReference>
<accession>A0AAV8Y474</accession>
<feature type="domain" description="Anticodon-binding" evidence="1">
    <location>
        <begin position="131"/>
        <end position="214"/>
    </location>
</feature>
<dbReference type="Pfam" id="PF03129">
    <property type="entry name" value="HGTP_anticodon"/>
    <property type="match status" value="1"/>
</dbReference>
<proteinExistence type="predicted"/>
<evidence type="ECO:0000259" key="1">
    <source>
        <dbReference type="Pfam" id="PF03129"/>
    </source>
</evidence>
<name>A0AAV8Y474_9CUCU</name>
<evidence type="ECO:0000313" key="3">
    <source>
        <dbReference type="Proteomes" id="UP001162162"/>
    </source>
</evidence>
<reference evidence="2" key="1">
    <citation type="journal article" date="2023" name="Insect Mol. Biol.">
        <title>Genome sequencing provides insights into the evolution of gene families encoding plant cell wall-degrading enzymes in longhorned beetles.</title>
        <authorList>
            <person name="Shin N.R."/>
            <person name="Okamura Y."/>
            <person name="Kirsch R."/>
            <person name="Pauchet Y."/>
        </authorList>
    </citation>
    <scope>NUCLEOTIDE SEQUENCE</scope>
    <source>
        <strain evidence="2">AMC_N1</strain>
    </source>
</reference>
<evidence type="ECO:0000313" key="2">
    <source>
        <dbReference type="EMBL" id="KAJ8946170.1"/>
    </source>
</evidence>
<gene>
    <name evidence="2" type="ORF">NQ318_004423</name>
</gene>
<dbReference type="Proteomes" id="UP001162162">
    <property type="component" value="Unassembled WGS sequence"/>
</dbReference>
<keyword evidence="3" id="KW-1185">Reference proteome</keyword>
<comment type="caution">
    <text evidence="2">The sequence shown here is derived from an EMBL/GenBank/DDBJ whole genome shotgun (WGS) entry which is preliminary data.</text>
</comment>
<dbReference type="SUPFAM" id="SSF52954">
    <property type="entry name" value="Class II aaRS ABD-related"/>
    <property type="match status" value="1"/>
</dbReference>
<dbReference type="Gene3D" id="3.40.50.800">
    <property type="entry name" value="Anticodon-binding domain"/>
    <property type="match status" value="1"/>
</dbReference>
<dbReference type="PANTHER" id="PTHR10745">
    <property type="entry name" value="GLYCYL-TRNA SYNTHETASE/DNA POLYMERASE SUBUNIT GAMMA-2"/>
    <property type="match status" value="1"/>
</dbReference>
<dbReference type="InterPro" id="IPR045864">
    <property type="entry name" value="aa-tRNA-synth_II/BPL/LPL"/>
</dbReference>
<dbReference type="GO" id="GO:0005739">
    <property type="term" value="C:mitochondrion"/>
    <property type="evidence" value="ECO:0007669"/>
    <property type="project" value="TreeGrafter"/>
</dbReference>
<dbReference type="InterPro" id="IPR036621">
    <property type="entry name" value="Anticodon-bd_dom_sf"/>
</dbReference>
<dbReference type="GO" id="GO:0006264">
    <property type="term" value="P:mitochondrial DNA replication"/>
    <property type="evidence" value="ECO:0007669"/>
    <property type="project" value="TreeGrafter"/>
</dbReference>
<dbReference type="PANTHER" id="PTHR10745:SF8">
    <property type="entry name" value="DNA POLYMERASE SUBUNIT GAMMA-2, MITOCHONDRIAL"/>
    <property type="match status" value="1"/>
</dbReference>
<protein>
    <recommendedName>
        <fullName evidence="1">Anticodon-binding domain-containing protein</fullName>
    </recommendedName>
</protein>